<comment type="caution">
    <text evidence="1">The sequence shown here is derived from an EMBL/GenBank/DDBJ whole genome shotgun (WGS) entry which is preliminary data.</text>
</comment>
<reference evidence="1" key="1">
    <citation type="journal article" date="2022" name="Int. J. Mol. Sci.">
        <title>Draft Genome of Tanacetum Coccineum: Genomic Comparison of Closely Related Tanacetum-Family Plants.</title>
        <authorList>
            <person name="Yamashiro T."/>
            <person name="Shiraishi A."/>
            <person name="Nakayama K."/>
            <person name="Satake H."/>
        </authorList>
    </citation>
    <scope>NUCLEOTIDE SEQUENCE</scope>
</reference>
<keyword evidence="2" id="KW-1185">Reference proteome</keyword>
<name>A0ABQ4WL74_9ASTR</name>
<reference evidence="1" key="2">
    <citation type="submission" date="2022-01" db="EMBL/GenBank/DDBJ databases">
        <authorList>
            <person name="Yamashiro T."/>
            <person name="Shiraishi A."/>
            <person name="Satake H."/>
            <person name="Nakayama K."/>
        </authorList>
    </citation>
    <scope>NUCLEOTIDE SEQUENCE</scope>
</reference>
<evidence type="ECO:0000313" key="2">
    <source>
        <dbReference type="Proteomes" id="UP001151760"/>
    </source>
</evidence>
<accession>A0ABQ4WL74</accession>
<dbReference type="Proteomes" id="UP001151760">
    <property type="component" value="Unassembled WGS sequence"/>
</dbReference>
<protein>
    <recommendedName>
        <fullName evidence="3">Reverse transcriptase domain-containing protein</fullName>
    </recommendedName>
</protein>
<gene>
    <name evidence="1" type="ORF">Tco_0626979</name>
</gene>
<sequence>MQIKEFFKSIPRFNAFDISFADKLSFRCQNLPPTIKRSMLMNKEKLFELAKIQLNENCSAMLLKKLLEKLGDPGKFLIPCDYPGMDTRRRRLCQSGISLPTDFSCFDFEADPCGFLTFGGRSFLRTRYSSTYDDMLINRIDVIDVACEEYSQEVPNEESDFILEEIKAFLKDDSISLEIDHTNCDPEGDICLIEKLLNNDPFQLPSMDLQEVTKEKSSIEEPPKLELKDLPSHLRISYLEGTEIVTRTDIAKISRKWSKQDKHGHENGIECARAERMLSKVNKSQPMVNSGQP</sequence>
<dbReference type="EMBL" id="BQNB010008738">
    <property type="protein sequence ID" value="GJS53617.1"/>
    <property type="molecule type" value="Genomic_DNA"/>
</dbReference>
<proteinExistence type="predicted"/>
<evidence type="ECO:0000313" key="1">
    <source>
        <dbReference type="EMBL" id="GJS53617.1"/>
    </source>
</evidence>
<evidence type="ECO:0008006" key="3">
    <source>
        <dbReference type="Google" id="ProtNLM"/>
    </source>
</evidence>
<organism evidence="1 2">
    <name type="scientific">Tanacetum coccineum</name>
    <dbReference type="NCBI Taxonomy" id="301880"/>
    <lineage>
        <taxon>Eukaryota</taxon>
        <taxon>Viridiplantae</taxon>
        <taxon>Streptophyta</taxon>
        <taxon>Embryophyta</taxon>
        <taxon>Tracheophyta</taxon>
        <taxon>Spermatophyta</taxon>
        <taxon>Magnoliopsida</taxon>
        <taxon>eudicotyledons</taxon>
        <taxon>Gunneridae</taxon>
        <taxon>Pentapetalae</taxon>
        <taxon>asterids</taxon>
        <taxon>campanulids</taxon>
        <taxon>Asterales</taxon>
        <taxon>Asteraceae</taxon>
        <taxon>Asteroideae</taxon>
        <taxon>Anthemideae</taxon>
        <taxon>Anthemidinae</taxon>
        <taxon>Tanacetum</taxon>
    </lineage>
</organism>